<proteinExistence type="inferred from homology"/>
<dbReference type="GO" id="GO:0004040">
    <property type="term" value="F:amidase activity"/>
    <property type="evidence" value="ECO:0007669"/>
    <property type="project" value="InterPro"/>
</dbReference>
<keyword evidence="5" id="KW-1185">Reference proteome</keyword>
<gene>
    <name evidence="4" type="ORF">SAMN04487984_1196</name>
</gene>
<feature type="domain" description="Mannosyl-glycoprotein endo-beta-N-acetylglucosamidase-like" evidence="3">
    <location>
        <begin position="55"/>
        <end position="217"/>
    </location>
</feature>
<dbReference type="Pfam" id="PF01832">
    <property type="entry name" value="Glucosaminidase"/>
    <property type="match status" value="1"/>
</dbReference>
<dbReference type="EMBL" id="FWXK01000006">
    <property type="protein sequence ID" value="SMC44636.1"/>
    <property type="molecule type" value="Genomic_DNA"/>
</dbReference>
<protein>
    <submittedName>
        <fullName evidence="4">Flagellum-specific peptidoglycan hydrolase FlgJ</fullName>
    </submittedName>
</protein>
<organism evidence="4 5">
    <name type="scientific">Aerococcus suis</name>
    <dbReference type="NCBI Taxonomy" id="371602"/>
    <lineage>
        <taxon>Bacteria</taxon>
        <taxon>Bacillati</taxon>
        <taxon>Bacillota</taxon>
        <taxon>Bacilli</taxon>
        <taxon>Lactobacillales</taxon>
        <taxon>Aerococcaceae</taxon>
        <taxon>Aerococcus</taxon>
    </lineage>
</organism>
<dbReference type="RefSeq" id="WP_084099315.1">
    <property type="nucleotide sequence ID" value="NZ_FWXK01000006.1"/>
</dbReference>
<dbReference type="Gene3D" id="1.10.530.10">
    <property type="match status" value="1"/>
</dbReference>
<dbReference type="OrthoDB" id="977752at2"/>
<evidence type="ECO:0000256" key="2">
    <source>
        <dbReference type="ARBA" id="ARBA00022801"/>
    </source>
</evidence>
<dbReference type="SMART" id="SM00047">
    <property type="entry name" value="LYZ2"/>
    <property type="match status" value="1"/>
</dbReference>
<name>A0A1W1Z8E2_9LACT</name>
<keyword evidence="2 4" id="KW-0378">Hydrolase</keyword>
<accession>A0A1W1Z8E2</accession>
<evidence type="ECO:0000313" key="4">
    <source>
        <dbReference type="EMBL" id="SMC44636.1"/>
    </source>
</evidence>
<dbReference type="PANTHER" id="PTHR33308:SF9">
    <property type="entry name" value="PEPTIDOGLYCAN HYDROLASE FLGJ"/>
    <property type="match status" value="1"/>
</dbReference>
<dbReference type="PANTHER" id="PTHR33308">
    <property type="entry name" value="PEPTIDOGLYCAN HYDROLASE FLGJ"/>
    <property type="match status" value="1"/>
</dbReference>
<dbReference type="AlphaFoldDB" id="A0A1W1Z8E2"/>
<evidence type="ECO:0000313" key="5">
    <source>
        <dbReference type="Proteomes" id="UP000243884"/>
    </source>
</evidence>
<comment type="similarity">
    <text evidence="1">Belongs to the glycosyl hydrolase 73 family.</text>
</comment>
<evidence type="ECO:0000256" key="1">
    <source>
        <dbReference type="ARBA" id="ARBA00010266"/>
    </source>
</evidence>
<dbReference type="STRING" id="371602.SAMN04487984_1196"/>
<dbReference type="Proteomes" id="UP000243884">
    <property type="component" value="Unassembled WGS sequence"/>
</dbReference>
<dbReference type="InterPro" id="IPR002901">
    <property type="entry name" value="MGlyc_endo_b_GlcNAc-like_dom"/>
</dbReference>
<evidence type="ECO:0000259" key="3">
    <source>
        <dbReference type="SMART" id="SM00047"/>
    </source>
</evidence>
<sequence length="218" mass="24922">MAKWKWRRHVSPIKIWHRYQRMSRKRKRYLQLYLGALIVVLGLLIGLKTIATNNQADANNDESLSSEEQFIETIGQFAHENYQQSHVLPSVVTAQAILESDFGRSELSANYHNLFGRKAYGNEPSVSLATNEVVNGETITISGRFKVYDDDQAAIIDHGKLMTEGVNWDPQLYHGVVGEKRYKKATKALQQAGYATDPNYDDKLNDLIETYDLQRFDP</sequence>
<reference evidence="5" key="1">
    <citation type="submission" date="2017-04" db="EMBL/GenBank/DDBJ databases">
        <authorList>
            <person name="Varghese N."/>
            <person name="Submissions S."/>
        </authorList>
    </citation>
    <scope>NUCLEOTIDE SEQUENCE [LARGE SCALE GENOMIC DNA]</scope>
    <source>
        <strain evidence="5">DSM 21500</strain>
    </source>
</reference>
<dbReference type="InterPro" id="IPR051056">
    <property type="entry name" value="Glycosyl_Hydrolase_73"/>
</dbReference>
<dbReference type="Gene3D" id="4.10.80.30">
    <property type="entry name" value="DNA polymerase, domain 6"/>
    <property type="match status" value="1"/>
</dbReference>
<dbReference type="PRINTS" id="PR01002">
    <property type="entry name" value="FLGFLGJ"/>
</dbReference>